<evidence type="ECO:0008006" key="5">
    <source>
        <dbReference type="Google" id="ProtNLM"/>
    </source>
</evidence>
<dbReference type="Proteomes" id="UP000700732">
    <property type="component" value="Unassembled WGS sequence"/>
</dbReference>
<sequence length="475" mass="52385">MSDRSTVSTDHCIRRPTVARLWWFLGLCWVLYGCSSPTPEEPKPVTKPVFPAGTPATQFTADVAIKWGQMALFVTAQTPANTPTYASRAFGYMGLAMYESTVYGIPGRQSLGRQLNGNASFPLPQTDSVYSWPLALNSGQAYLLKNLYEHTPSANKTSVDSLEAALLRAYGDTVSPAVVARSVAFGRAVATAIYDWSRSDGGHQGYKDPFPTDYTLATKPGSWSPPFDGQVAIRRALHPRWGANRTFAPANSRLPMPEPVVYSTSPSSAYYKLYDAVYKKNKQLTQSEKEIALWWADDPSQTFTPPGHSYNLATITIRTTGANLAKAVETYARVGMAVADAFITCWKCKYTYTNERPSTFVRANIDRTWLPFWPEPPFPGFSSGHATQSAATATVLAQLYGETIKLVDDSHQGRPRDTFRGVDYKSRSFDSFWATAEESAYSRFLGGIHTQQDNNTGLKEGRTIGGNINALSWTN</sequence>
<comment type="caution">
    <text evidence="3">The sequence shown here is derived from an EMBL/GenBank/DDBJ whole genome shotgun (WGS) entry which is preliminary data.</text>
</comment>
<dbReference type="Pfam" id="PF01569">
    <property type="entry name" value="PAP2"/>
    <property type="match status" value="1"/>
</dbReference>
<protein>
    <recommendedName>
        <fullName evidence="5">Phosphoesterase</fullName>
    </recommendedName>
</protein>
<dbReference type="PROSITE" id="PS51257">
    <property type="entry name" value="PROKAR_LIPOPROTEIN"/>
    <property type="match status" value="1"/>
</dbReference>
<dbReference type="RefSeq" id="WP_235985326.1">
    <property type="nucleotide sequence ID" value="NZ_VFIA01000004.1"/>
</dbReference>
<reference evidence="3 4" key="1">
    <citation type="submission" date="2019-06" db="EMBL/GenBank/DDBJ databases">
        <title>Spirosoma utsteinense sp. nov. isolated from Antarctic ice-free soils.</title>
        <authorList>
            <person name="Tahon G."/>
        </authorList>
    </citation>
    <scope>NUCLEOTIDE SEQUENCE [LARGE SCALE GENOMIC DNA]</scope>
    <source>
        <strain evidence="3 4">LMG 31447</strain>
    </source>
</reference>
<dbReference type="Pfam" id="PF17897">
    <property type="entry name" value="VCPO_N"/>
    <property type="match status" value="1"/>
</dbReference>
<dbReference type="InterPro" id="IPR036938">
    <property type="entry name" value="PAP2/HPO_sf"/>
</dbReference>
<feature type="domain" description="Vanadium chloroperoxidase N-terminal" evidence="2">
    <location>
        <begin position="74"/>
        <end position="220"/>
    </location>
</feature>
<evidence type="ECO:0000313" key="4">
    <source>
        <dbReference type="Proteomes" id="UP000700732"/>
    </source>
</evidence>
<dbReference type="EMBL" id="VFIA01000004">
    <property type="protein sequence ID" value="MBC3790429.1"/>
    <property type="molecule type" value="Genomic_DNA"/>
</dbReference>
<dbReference type="CDD" id="cd03398">
    <property type="entry name" value="PAP2_haloperoxidase"/>
    <property type="match status" value="1"/>
</dbReference>
<evidence type="ECO:0000313" key="3">
    <source>
        <dbReference type="EMBL" id="MBC3790429.1"/>
    </source>
</evidence>
<feature type="domain" description="Phosphatidic acid phosphatase type 2/haloperoxidase" evidence="1">
    <location>
        <begin position="336"/>
        <end position="458"/>
    </location>
</feature>
<dbReference type="Gene3D" id="1.10.606.20">
    <property type="match status" value="1"/>
</dbReference>
<gene>
    <name evidence="3" type="ORF">FH603_918</name>
</gene>
<keyword evidence="4" id="KW-1185">Reference proteome</keyword>
<dbReference type="PANTHER" id="PTHR34599:SF1">
    <property type="entry name" value="PHOSPHATIDIC ACID PHOSPHATASE TYPE 2_HALOPEROXIDASE DOMAIN-CONTAINING PROTEIN"/>
    <property type="match status" value="1"/>
</dbReference>
<dbReference type="InterPro" id="IPR041067">
    <property type="entry name" value="VCPO_N"/>
</dbReference>
<evidence type="ECO:0000259" key="1">
    <source>
        <dbReference type="Pfam" id="PF01569"/>
    </source>
</evidence>
<name>A0ABR6W2H4_9BACT</name>
<evidence type="ECO:0000259" key="2">
    <source>
        <dbReference type="Pfam" id="PF17897"/>
    </source>
</evidence>
<organism evidence="3 4">
    <name type="scientific">Spirosoma utsteinense</name>
    <dbReference type="NCBI Taxonomy" id="2585773"/>
    <lineage>
        <taxon>Bacteria</taxon>
        <taxon>Pseudomonadati</taxon>
        <taxon>Bacteroidota</taxon>
        <taxon>Cytophagia</taxon>
        <taxon>Cytophagales</taxon>
        <taxon>Cytophagaceae</taxon>
        <taxon>Spirosoma</taxon>
    </lineage>
</organism>
<dbReference type="SUPFAM" id="SSF48317">
    <property type="entry name" value="Acid phosphatase/Vanadium-dependent haloperoxidase"/>
    <property type="match status" value="1"/>
</dbReference>
<accession>A0ABR6W2H4</accession>
<dbReference type="InterPro" id="IPR052559">
    <property type="entry name" value="V-haloperoxidase"/>
</dbReference>
<dbReference type="PANTHER" id="PTHR34599">
    <property type="entry name" value="PEROXIDASE-RELATED"/>
    <property type="match status" value="1"/>
</dbReference>
<proteinExistence type="predicted"/>
<dbReference type="InterPro" id="IPR000326">
    <property type="entry name" value="PAP2/HPO"/>
</dbReference>